<evidence type="ECO:0000313" key="2">
    <source>
        <dbReference type="EMBL" id="KAK2616452.1"/>
    </source>
</evidence>
<accession>A0AAJ0D0V7</accession>
<sequence>MGWSAAIESAEKFVPVLQDRAPDLVDEMKGVADGAGVSFRDILALNARSEIALGMMDDGCTTVAWSTTSFSVAGQNWDWEDEQKGQLILLHIIPEPSSNKPTISQVTEAGIIGKIGLNSARVAIFLNAIAAKGVDYSSLPIHLTLRKALEATSREQAVEALNSFGLASSGHVMVADSSAATSLESSSLGIVRLDMKDDWIAHTNHFLAQQDPRIRDTVLWPDSLPRMERAKTLLATASAQLAQSPPESPASVIQRLLEDEQGLPTSINRKSSPESLGSTLFSITTDLTAGTAVVKLGRPSEPEEIWALKPDEDAPVRLFPDS</sequence>
<keyword evidence="3" id="KW-1185">Reference proteome</keyword>
<dbReference type="NCBIfam" id="NF040521">
    <property type="entry name" value="C45_proenzyme"/>
    <property type="match status" value="1"/>
</dbReference>
<dbReference type="InterPro" id="IPR047801">
    <property type="entry name" value="Peptidase_C45"/>
</dbReference>
<dbReference type="InterPro" id="IPR005079">
    <property type="entry name" value="Peptidase_C45_hydrolase"/>
</dbReference>
<dbReference type="AlphaFoldDB" id="A0AAJ0D0V7"/>
<dbReference type="Pfam" id="PF03417">
    <property type="entry name" value="AAT"/>
    <property type="match status" value="1"/>
</dbReference>
<evidence type="ECO:0000259" key="1">
    <source>
        <dbReference type="Pfam" id="PF03417"/>
    </source>
</evidence>
<dbReference type="Gene3D" id="3.60.60.10">
    <property type="entry name" value="Penicillin V Acylase, Chain A"/>
    <property type="match status" value="1"/>
</dbReference>
<proteinExistence type="predicted"/>
<dbReference type="EMBL" id="JASWJB010000006">
    <property type="protein sequence ID" value="KAK2616452.1"/>
    <property type="molecule type" value="Genomic_DNA"/>
</dbReference>
<feature type="domain" description="Peptidase C45 hydrolase" evidence="1">
    <location>
        <begin position="70"/>
        <end position="300"/>
    </location>
</feature>
<protein>
    <recommendedName>
        <fullName evidence="1">Peptidase C45 hydrolase domain-containing protein</fullName>
    </recommendedName>
</protein>
<organism evidence="2 3">
    <name type="scientific">Conoideocrella luteorostrata</name>
    <dbReference type="NCBI Taxonomy" id="1105319"/>
    <lineage>
        <taxon>Eukaryota</taxon>
        <taxon>Fungi</taxon>
        <taxon>Dikarya</taxon>
        <taxon>Ascomycota</taxon>
        <taxon>Pezizomycotina</taxon>
        <taxon>Sordariomycetes</taxon>
        <taxon>Hypocreomycetidae</taxon>
        <taxon>Hypocreales</taxon>
        <taxon>Clavicipitaceae</taxon>
        <taxon>Conoideocrella</taxon>
    </lineage>
</organism>
<dbReference type="PANTHER" id="PTHR34180">
    <property type="entry name" value="PEPTIDASE C45"/>
    <property type="match status" value="1"/>
</dbReference>
<reference evidence="2" key="1">
    <citation type="submission" date="2023-06" db="EMBL/GenBank/DDBJ databases">
        <title>Conoideocrella luteorostrata (Hypocreales: Clavicipitaceae), a potential biocontrol fungus for elongate hemlock scale in United States Christmas tree production areas.</title>
        <authorList>
            <person name="Barrett H."/>
            <person name="Lovett B."/>
            <person name="Macias A.M."/>
            <person name="Stajich J.E."/>
            <person name="Kasson M.T."/>
        </authorList>
    </citation>
    <scope>NUCLEOTIDE SEQUENCE</scope>
    <source>
        <strain evidence="2">ARSEF 14590</strain>
    </source>
</reference>
<dbReference type="Gene3D" id="1.10.10.2120">
    <property type="match status" value="1"/>
</dbReference>
<evidence type="ECO:0000313" key="3">
    <source>
        <dbReference type="Proteomes" id="UP001251528"/>
    </source>
</evidence>
<gene>
    <name evidence="2" type="ORF">QQS21_000694</name>
</gene>
<comment type="caution">
    <text evidence="2">The sequence shown here is derived from an EMBL/GenBank/DDBJ whole genome shotgun (WGS) entry which is preliminary data.</text>
</comment>
<dbReference type="PANTHER" id="PTHR34180:SF1">
    <property type="entry name" value="BETA-ALANYL-DOPAMINE_CARCININE HYDROLASE"/>
    <property type="match status" value="1"/>
</dbReference>
<name>A0AAJ0D0V7_9HYPO</name>
<dbReference type="InterPro" id="IPR047794">
    <property type="entry name" value="C45_proenzyme-like"/>
</dbReference>
<dbReference type="Proteomes" id="UP001251528">
    <property type="component" value="Unassembled WGS sequence"/>
</dbReference>